<dbReference type="Pfam" id="PF00709">
    <property type="entry name" value="Adenylsucc_synt"/>
    <property type="match status" value="1"/>
</dbReference>
<accession>A0A173S4P7</accession>
<keyword evidence="7 8" id="KW-0342">GTP-binding</keyword>
<comment type="cofactor">
    <cofactor evidence="8">
        <name>Mg(2+)</name>
        <dbReference type="ChEBI" id="CHEBI:18420"/>
    </cofactor>
    <text evidence="8">Binds 1 Mg(2+) ion per subunit.</text>
</comment>
<comment type="subunit">
    <text evidence="1 8">Homodimer.</text>
</comment>
<feature type="binding site" evidence="8">
    <location>
        <begin position="39"/>
        <end position="41"/>
    </location>
    <ligand>
        <name>GTP</name>
        <dbReference type="ChEBI" id="CHEBI:37565"/>
    </ligand>
</feature>
<evidence type="ECO:0000256" key="7">
    <source>
        <dbReference type="ARBA" id="ARBA00023134"/>
    </source>
</evidence>
<dbReference type="Proteomes" id="UP000284621">
    <property type="component" value="Unassembled WGS sequence"/>
</dbReference>
<comment type="pathway">
    <text evidence="8">Purine metabolism; AMP biosynthesis via de novo pathway; AMP from IMP: step 1/2.</text>
</comment>
<feature type="binding site" description="in other chain" evidence="8">
    <location>
        <begin position="37"/>
        <end position="40"/>
    </location>
    <ligand>
        <name>IMP</name>
        <dbReference type="ChEBI" id="CHEBI:58053"/>
        <note>ligand shared between dimeric partners</note>
    </ligand>
</feature>
<dbReference type="InterPro" id="IPR027417">
    <property type="entry name" value="P-loop_NTPase"/>
</dbReference>
<dbReference type="RefSeq" id="WP_005346971.1">
    <property type="nucleotide sequence ID" value="NZ_BLYK01000023.1"/>
</dbReference>
<dbReference type="Proteomes" id="UP000262524">
    <property type="component" value="Unassembled WGS sequence"/>
</dbReference>
<dbReference type="EMBL" id="QRNJ01000008">
    <property type="protein sequence ID" value="RHK40893.1"/>
    <property type="molecule type" value="Genomic_DNA"/>
</dbReference>
<feature type="binding site" evidence="8">
    <location>
        <begin position="11"/>
        <end position="17"/>
    </location>
    <ligand>
        <name>GTP</name>
        <dbReference type="ChEBI" id="CHEBI:37565"/>
    </ligand>
</feature>
<dbReference type="InterPro" id="IPR042111">
    <property type="entry name" value="Adenylosuccinate_synth_dom3"/>
</dbReference>
<dbReference type="FunFam" id="3.90.170.10:FF:000001">
    <property type="entry name" value="Adenylosuccinate synthetase"/>
    <property type="match status" value="1"/>
</dbReference>
<dbReference type="SMART" id="SM00788">
    <property type="entry name" value="Adenylsucc_synt"/>
    <property type="match status" value="1"/>
</dbReference>
<comment type="function">
    <text evidence="8">Plays an important role in the de novo pathway of purine nucleotide biosynthesis. Catalyzes the first committed step in the biosynthesis of AMP from IMP.</text>
</comment>
<feature type="active site" description="Proton donor" evidence="8">
    <location>
        <position position="40"/>
    </location>
</feature>
<dbReference type="NCBIfam" id="NF002223">
    <property type="entry name" value="PRK01117.1"/>
    <property type="match status" value="1"/>
</dbReference>
<dbReference type="InterPro" id="IPR042109">
    <property type="entry name" value="Adenylosuccinate_synth_dom1"/>
</dbReference>
<dbReference type="FunFam" id="1.10.300.10:FF:000001">
    <property type="entry name" value="Adenylosuccinate synthetase"/>
    <property type="match status" value="1"/>
</dbReference>
<organism evidence="9 16">
    <name type="scientific">Anaerobutyricum hallii</name>
    <dbReference type="NCBI Taxonomy" id="39488"/>
    <lineage>
        <taxon>Bacteria</taxon>
        <taxon>Bacillati</taxon>
        <taxon>Bacillota</taxon>
        <taxon>Clostridia</taxon>
        <taxon>Lachnospirales</taxon>
        <taxon>Lachnospiraceae</taxon>
        <taxon>Anaerobutyricum</taxon>
    </lineage>
</organism>
<feature type="binding site" description="in other chain" evidence="8">
    <location>
        <begin position="12"/>
        <end position="15"/>
    </location>
    <ligand>
        <name>IMP</name>
        <dbReference type="ChEBI" id="CHEBI:58053"/>
        <note>ligand shared between dimeric partners</note>
    </ligand>
</feature>
<dbReference type="Proteomes" id="UP000095390">
    <property type="component" value="Unassembled WGS sequence"/>
</dbReference>
<feature type="binding site" evidence="8">
    <location>
        <begin position="333"/>
        <end position="335"/>
    </location>
    <ligand>
        <name>GTP</name>
        <dbReference type="ChEBI" id="CHEBI:37565"/>
    </ligand>
</feature>
<dbReference type="GO" id="GO:0044208">
    <property type="term" value="P:'de novo' AMP biosynthetic process"/>
    <property type="evidence" value="ECO:0007669"/>
    <property type="project" value="UniProtKB-UniRule"/>
</dbReference>
<evidence type="ECO:0000256" key="2">
    <source>
        <dbReference type="ARBA" id="ARBA00022598"/>
    </source>
</evidence>
<sequence length="429" mass="47299">MVKAIVGANWGDEGKGKITDMLAQDSDIIIRFQGGANAGHTIINDYGKFALHTLPSGIFYGHTTSIIGNGVALNIPILFNELKEITSKGVPAPKILISDRAQIVMPYHILFDEYEEERLAGKSFGSTKSGIAPFYSDKYAKVGFQVNELFEEEAVLREKIERVIVQKNILLEHLYHKPLIDADELYNTLMEYKEMVAPYVCNVSAYLDKAIKEGKNILLEGQLGTLKDPDHGIYPMVTSSSTLAAYGAIGAGIPPYEIKKVVTVCKAYSSAVGAGAFVSEIFGDEAQELRVRGGDGGEFGATTGRPRRMGWFDCVASKYGCRLQGTTDVAFTVVDVLGYLDEIPVCTGYEIDGKVTTEFPVTNQLEKAKPVLEVLPGWKCDIRGIKKYEDLPENCRKYIEFVEEHIGYPITMVSNGPGRDDIIYRGFEK</sequence>
<keyword evidence="4 8" id="KW-0547">Nucleotide-binding</keyword>
<dbReference type="InterPro" id="IPR001114">
    <property type="entry name" value="Adenylosuccinate_synthetase"/>
</dbReference>
<evidence type="ECO:0000313" key="15">
    <source>
        <dbReference type="EMBL" id="RHN17211.1"/>
    </source>
</evidence>
<evidence type="ECO:0000313" key="12">
    <source>
        <dbReference type="EMBL" id="RGZ83967.1"/>
    </source>
</evidence>
<dbReference type="HAMAP" id="MF_00011">
    <property type="entry name" value="Adenylosucc_synth"/>
    <property type="match status" value="1"/>
</dbReference>
<dbReference type="UniPathway" id="UPA00075">
    <property type="reaction ID" value="UER00335"/>
</dbReference>
<reference evidence="18 19" key="2">
    <citation type="submission" date="2018-08" db="EMBL/GenBank/DDBJ databases">
        <title>A genome reference for cultivated species of the human gut microbiota.</title>
        <authorList>
            <person name="Zou Y."/>
            <person name="Xue W."/>
            <person name="Luo G."/>
        </authorList>
    </citation>
    <scope>NUCLEOTIDE SEQUENCE [LARGE SCALE GENOMIC DNA]</scope>
    <source>
        <strain evidence="15 20">AF31-17AC</strain>
        <strain evidence="14 19">AF45-14BH</strain>
        <strain evidence="13 21">AM34-3LB</strain>
        <strain evidence="12 22">AM48-23BH</strain>
        <strain evidence="11 18">TM10-1AC</strain>
    </source>
</reference>
<evidence type="ECO:0000313" key="10">
    <source>
        <dbReference type="EMBL" id="CUO73515.1"/>
    </source>
</evidence>
<feature type="binding site" evidence="8">
    <location>
        <begin position="414"/>
        <end position="416"/>
    </location>
    <ligand>
        <name>GTP</name>
        <dbReference type="ChEBI" id="CHEBI:37565"/>
    </ligand>
</feature>
<evidence type="ECO:0000256" key="5">
    <source>
        <dbReference type="ARBA" id="ARBA00022755"/>
    </source>
</evidence>
<feature type="binding site" description="in other chain" evidence="8">
    <location>
        <position position="305"/>
    </location>
    <ligand>
        <name>IMP</name>
        <dbReference type="ChEBI" id="CHEBI:58053"/>
        <note>ligand shared between dimeric partners</note>
    </ligand>
</feature>
<reference evidence="16 17" key="1">
    <citation type="submission" date="2015-09" db="EMBL/GenBank/DDBJ databases">
        <authorList>
            <consortium name="Pathogen Informatics"/>
        </authorList>
    </citation>
    <scope>NUCLEOTIDE SEQUENCE [LARGE SCALE GENOMIC DNA]</scope>
    <source>
        <strain evidence="10 17">2789STDY5834835</strain>
        <strain evidence="9 16">2789STDY5834966</strain>
    </source>
</reference>
<dbReference type="PANTHER" id="PTHR11846">
    <property type="entry name" value="ADENYLOSUCCINATE SYNTHETASE"/>
    <property type="match status" value="1"/>
</dbReference>
<dbReference type="GeneID" id="75048407"/>
<gene>
    <name evidence="8 9" type="primary">purA</name>
    <name evidence="14" type="ORF">DW068_03340</name>
    <name evidence="13" type="ORF">DW833_14115</name>
    <name evidence="12" type="ORF">DW972_05565</name>
    <name evidence="15" type="ORF">DWZ29_01770</name>
    <name evidence="11" type="ORF">DXD91_05355</name>
    <name evidence="10" type="ORF">ERS852450_02313</name>
    <name evidence="9" type="ORF">ERS852578_00661</name>
</gene>
<dbReference type="AlphaFoldDB" id="A0A173S4P7"/>
<keyword evidence="2 8" id="KW-0436">Ligase</keyword>
<evidence type="ECO:0000313" key="22">
    <source>
        <dbReference type="Proteomes" id="UP000286561"/>
    </source>
</evidence>
<protein>
    <recommendedName>
        <fullName evidence="8">Adenylosuccinate synthetase</fullName>
        <shortName evidence="8">AMPSase</shortName>
        <shortName evidence="8">AdSS</shortName>
        <ecNumber evidence="8">6.3.4.4</ecNumber>
    </recommendedName>
    <alternativeName>
        <fullName evidence="8">IMP--aspartate ligase</fullName>
    </alternativeName>
</protein>
<dbReference type="Gene3D" id="3.90.170.10">
    <property type="entry name" value="Adenylosuccinate Synthetase, subunit A, domain 3"/>
    <property type="match status" value="1"/>
</dbReference>
<dbReference type="EMBL" id="QSEP01000022">
    <property type="protein sequence ID" value="RGZ83967.1"/>
    <property type="molecule type" value="Genomic_DNA"/>
</dbReference>
<comment type="similarity">
    <text evidence="8">Belongs to the adenylosuccinate synthetase family.</text>
</comment>
<evidence type="ECO:0000256" key="4">
    <source>
        <dbReference type="ARBA" id="ARBA00022741"/>
    </source>
</evidence>
<feature type="binding site" evidence="8">
    <location>
        <position position="141"/>
    </location>
    <ligand>
        <name>IMP</name>
        <dbReference type="ChEBI" id="CHEBI:58053"/>
        <note>ligand shared between dimeric partners</note>
    </ligand>
</feature>
<keyword evidence="8" id="KW-0963">Cytoplasm</keyword>
<keyword evidence="5 8" id="KW-0658">Purine biosynthesis</keyword>
<keyword evidence="21" id="KW-1185">Reference proteome</keyword>
<evidence type="ECO:0000313" key="21">
    <source>
        <dbReference type="Proteomes" id="UP000284621"/>
    </source>
</evidence>
<evidence type="ECO:0000313" key="14">
    <source>
        <dbReference type="EMBL" id="RHK40893.1"/>
    </source>
</evidence>
<evidence type="ECO:0000313" key="18">
    <source>
        <dbReference type="Proteomes" id="UP000262524"/>
    </source>
</evidence>
<comment type="subcellular location">
    <subcellularLocation>
        <location evidence="8">Cytoplasm</location>
    </subcellularLocation>
</comment>
<comment type="caution">
    <text evidence="8">Lacks conserved residue(s) required for the propagation of feature annotation.</text>
</comment>
<feature type="active site" description="Proton acceptor" evidence="8">
    <location>
        <position position="12"/>
    </location>
</feature>
<dbReference type="NCBIfam" id="TIGR00184">
    <property type="entry name" value="purA"/>
    <property type="match status" value="1"/>
</dbReference>
<evidence type="ECO:0000313" key="16">
    <source>
        <dbReference type="Proteomes" id="UP000095390"/>
    </source>
</evidence>
<dbReference type="CDD" id="cd03108">
    <property type="entry name" value="AdSS"/>
    <property type="match status" value="1"/>
</dbReference>
<keyword evidence="3 8" id="KW-0479">Metal-binding</keyword>
<evidence type="ECO:0000256" key="3">
    <source>
        <dbReference type="ARBA" id="ARBA00022723"/>
    </source>
</evidence>
<dbReference type="GO" id="GO:0000287">
    <property type="term" value="F:magnesium ion binding"/>
    <property type="evidence" value="ECO:0007669"/>
    <property type="project" value="UniProtKB-UniRule"/>
</dbReference>
<feature type="binding site" evidence="8">
    <location>
        <position position="12"/>
    </location>
    <ligand>
        <name>Mg(2+)</name>
        <dbReference type="ChEBI" id="CHEBI:18420"/>
    </ligand>
</feature>
<dbReference type="Proteomes" id="UP000095679">
    <property type="component" value="Unassembled WGS sequence"/>
</dbReference>
<evidence type="ECO:0000313" key="17">
    <source>
        <dbReference type="Proteomes" id="UP000095679"/>
    </source>
</evidence>
<dbReference type="Proteomes" id="UP000286561">
    <property type="component" value="Unassembled WGS sequence"/>
</dbReference>
<feature type="binding site" description="in other chain" evidence="8">
    <location>
        <position position="238"/>
    </location>
    <ligand>
        <name>IMP</name>
        <dbReference type="ChEBI" id="CHEBI:58053"/>
        <note>ligand shared between dimeric partners</note>
    </ligand>
</feature>
<comment type="catalytic activity">
    <reaction evidence="8">
        <text>IMP + L-aspartate + GTP = N(6)-(1,2-dicarboxyethyl)-AMP + GDP + phosphate + 2 H(+)</text>
        <dbReference type="Rhea" id="RHEA:15753"/>
        <dbReference type="ChEBI" id="CHEBI:15378"/>
        <dbReference type="ChEBI" id="CHEBI:29991"/>
        <dbReference type="ChEBI" id="CHEBI:37565"/>
        <dbReference type="ChEBI" id="CHEBI:43474"/>
        <dbReference type="ChEBI" id="CHEBI:57567"/>
        <dbReference type="ChEBI" id="CHEBI:58053"/>
        <dbReference type="ChEBI" id="CHEBI:58189"/>
        <dbReference type="EC" id="6.3.4.4"/>
    </reaction>
</comment>
<feature type="binding site" evidence="8">
    <location>
        <position position="307"/>
    </location>
    <ligand>
        <name>GTP</name>
        <dbReference type="ChEBI" id="CHEBI:37565"/>
    </ligand>
</feature>
<dbReference type="EMBL" id="CYZL01000022">
    <property type="protein sequence ID" value="CUO73515.1"/>
    <property type="molecule type" value="Genomic_DNA"/>
</dbReference>
<dbReference type="InterPro" id="IPR042110">
    <property type="entry name" value="Adenylosuccinate_synth_dom2"/>
</dbReference>
<evidence type="ECO:0000313" key="20">
    <source>
        <dbReference type="Proteomes" id="UP000283700"/>
    </source>
</evidence>
<dbReference type="GO" id="GO:0005737">
    <property type="term" value="C:cytoplasm"/>
    <property type="evidence" value="ECO:0007669"/>
    <property type="project" value="UniProtKB-SubCell"/>
</dbReference>
<evidence type="ECO:0000313" key="19">
    <source>
        <dbReference type="Proteomes" id="UP000283497"/>
    </source>
</evidence>
<evidence type="ECO:0000313" key="9">
    <source>
        <dbReference type="EMBL" id="CUM85201.1"/>
    </source>
</evidence>
<proteinExistence type="inferred from homology"/>
<evidence type="ECO:0000313" key="13">
    <source>
        <dbReference type="EMBL" id="RHC60644.1"/>
    </source>
</evidence>
<dbReference type="Gene3D" id="1.10.300.10">
    <property type="entry name" value="Adenylosuccinate Synthetase, subunit A, domain 2"/>
    <property type="match status" value="1"/>
</dbReference>
<keyword evidence="6 8" id="KW-0460">Magnesium</keyword>
<evidence type="ECO:0000256" key="8">
    <source>
        <dbReference type="HAMAP-Rule" id="MF_00011"/>
    </source>
</evidence>
<dbReference type="EMBL" id="QRQO01000003">
    <property type="protein sequence ID" value="RHN17211.1"/>
    <property type="molecule type" value="Genomic_DNA"/>
</dbReference>
<evidence type="ECO:0000256" key="1">
    <source>
        <dbReference type="ARBA" id="ARBA00011738"/>
    </source>
</evidence>
<dbReference type="EMBL" id="QSOE01000023">
    <property type="protein sequence ID" value="RGI90093.1"/>
    <property type="molecule type" value="Genomic_DNA"/>
</dbReference>
<dbReference type="EMBL" id="CYYC01000005">
    <property type="protein sequence ID" value="CUM85201.1"/>
    <property type="molecule type" value="Genomic_DNA"/>
</dbReference>
<feature type="binding site" description="in other chain" evidence="8">
    <location>
        <position position="127"/>
    </location>
    <ligand>
        <name>IMP</name>
        <dbReference type="ChEBI" id="CHEBI:58053"/>
        <note>ligand shared between dimeric partners</note>
    </ligand>
</feature>
<evidence type="ECO:0000313" key="11">
    <source>
        <dbReference type="EMBL" id="RGI90093.1"/>
    </source>
</evidence>
<evidence type="ECO:0000256" key="6">
    <source>
        <dbReference type="ARBA" id="ARBA00022842"/>
    </source>
</evidence>
<dbReference type="Proteomes" id="UP000283700">
    <property type="component" value="Unassembled WGS sequence"/>
</dbReference>
<dbReference type="PANTHER" id="PTHR11846:SF0">
    <property type="entry name" value="ADENYLOSUCCINATE SYNTHETASE"/>
    <property type="match status" value="1"/>
</dbReference>
<feature type="binding site" evidence="8">
    <location>
        <position position="39"/>
    </location>
    <ligand>
        <name>Mg(2+)</name>
        <dbReference type="ChEBI" id="CHEBI:18420"/>
    </ligand>
</feature>
<dbReference type="Proteomes" id="UP000283497">
    <property type="component" value="Unassembled WGS sequence"/>
</dbReference>
<dbReference type="GO" id="GO:0046040">
    <property type="term" value="P:IMP metabolic process"/>
    <property type="evidence" value="ECO:0007669"/>
    <property type="project" value="TreeGrafter"/>
</dbReference>
<dbReference type="GO" id="GO:0004019">
    <property type="term" value="F:adenylosuccinate synthase activity"/>
    <property type="evidence" value="ECO:0007669"/>
    <property type="project" value="UniProtKB-UniRule"/>
</dbReference>
<dbReference type="EC" id="6.3.4.4" evidence="8"/>
<dbReference type="SUPFAM" id="SSF52540">
    <property type="entry name" value="P-loop containing nucleoside triphosphate hydrolases"/>
    <property type="match status" value="1"/>
</dbReference>
<dbReference type="EMBL" id="QSID01000020">
    <property type="protein sequence ID" value="RHC60644.1"/>
    <property type="molecule type" value="Genomic_DNA"/>
</dbReference>
<dbReference type="Gene3D" id="3.40.440.10">
    <property type="entry name" value="Adenylosuccinate Synthetase, subunit A, domain 1"/>
    <property type="match status" value="1"/>
</dbReference>
<dbReference type="GO" id="GO:0005525">
    <property type="term" value="F:GTP binding"/>
    <property type="evidence" value="ECO:0007669"/>
    <property type="project" value="UniProtKB-UniRule"/>
</dbReference>
<name>A0A173S4P7_9FIRM</name>
<dbReference type="OrthoDB" id="9807553at2"/>
<feature type="binding site" evidence="8">
    <location>
        <begin position="301"/>
        <end position="307"/>
    </location>
    <ligand>
        <name>substrate</name>
    </ligand>
</feature>